<dbReference type="NCBIfam" id="TIGR01515">
    <property type="entry name" value="branching_enzym"/>
    <property type="match status" value="1"/>
</dbReference>
<dbReference type="Proteomes" id="UP000313849">
    <property type="component" value="Unassembled WGS sequence"/>
</dbReference>
<dbReference type="InterPro" id="IPR017853">
    <property type="entry name" value="GH"/>
</dbReference>
<evidence type="ECO:0000256" key="1">
    <source>
        <dbReference type="ARBA" id="ARBA00000826"/>
    </source>
</evidence>
<dbReference type="InterPro" id="IPR014756">
    <property type="entry name" value="Ig_E-set"/>
</dbReference>
<evidence type="ECO:0000313" key="18">
    <source>
        <dbReference type="EMBL" id="TNU76201.1"/>
    </source>
</evidence>
<dbReference type="PANTHER" id="PTHR43651:SF3">
    <property type="entry name" value="1,4-ALPHA-GLUCAN-BRANCHING ENZYME"/>
    <property type="match status" value="1"/>
</dbReference>
<evidence type="ECO:0000256" key="11">
    <source>
        <dbReference type="ARBA" id="ARBA00022840"/>
    </source>
</evidence>
<dbReference type="OrthoDB" id="9800174at2"/>
<dbReference type="SUPFAM" id="SSF51011">
    <property type="entry name" value="Glycosyl hydrolase domain"/>
    <property type="match status" value="1"/>
</dbReference>
<feature type="region of interest" description="Disordered" evidence="16">
    <location>
        <begin position="467"/>
        <end position="495"/>
    </location>
</feature>
<comment type="function">
    <text evidence="15">Catalyzes the formation of the alpha-1,6-glucosidic linkages in glycogen by scission of a 1,4-alpha-linked oligosaccharide from growing alpha-1,4-glucan chains and the subsequent attachment of the oligosaccharide to the alpha-1,6 position.</text>
</comment>
<evidence type="ECO:0000256" key="16">
    <source>
        <dbReference type="SAM" id="MobiDB-lite"/>
    </source>
</evidence>
<evidence type="ECO:0000256" key="10">
    <source>
        <dbReference type="ARBA" id="ARBA00022777"/>
    </source>
</evidence>
<dbReference type="FunFam" id="3.20.20.80:FF:000003">
    <property type="entry name" value="1,4-alpha-glucan branching enzyme GlgB"/>
    <property type="match status" value="1"/>
</dbReference>
<evidence type="ECO:0000259" key="17">
    <source>
        <dbReference type="SMART" id="SM00642"/>
    </source>
</evidence>
<evidence type="ECO:0000256" key="4">
    <source>
        <dbReference type="ARBA" id="ARBA00009000"/>
    </source>
</evidence>
<keyword evidence="9" id="KW-0547">Nucleotide-binding</keyword>
<dbReference type="InterPro" id="IPR044143">
    <property type="entry name" value="GlgB_N_E_set_prok"/>
</dbReference>
<dbReference type="EMBL" id="VENP01000010">
    <property type="protein sequence ID" value="TNU76201.1"/>
    <property type="molecule type" value="Genomic_DNA"/>
</dbReference>
<dbReference type="SUPFAM" id="SSF81296">
    <property type="entry name" value="E set domains"/>
    <property type="match status" value="2"/>
</dbReference>
<dbReference type="GO" id="GO:0043169">
    <property type="term" value="F:cation binding"/>
    <property type="evidence" value="ECO:0007669"/>
    <property type="project" value="InterPro"/>
</dbReference>
<gene>
    <name evidence="15 18" type="primary">glgB</name>
    <name evidence="18" type="ORF">FH969_04340</name>
</gene>
<dbReference type="SMART" id="SM00642">
    <property type="entry name" value="Aamy"/>
    <property type="match status" value="1"/>
</dbReference>
<keyword evidence="10" id="KW-0418">Kinase</keyword>
<evidence type="ECO:0000256" key="14">
    <source>
        <dbReference type="ARBA" id="ARBA00049067"/>
    </source>
</evidence>
<evidence type="ECO:0000256" key="3">
    <source>
        <dbReference type="ARBA" id="ARBA00006219"/>
    </source>
</evidence>
<keyword evidence="6 15" id="KW-0321">Glycogen metabolism</keyword>
<dbReference type="UniPathway" id="UPA00164"/>
<dbReference type="Gene3D" id="3.90.1200.10">
    <property type="match status" value="1"/>
</dbReference>
<feature type="compositionally biased region" description="Basic and acidic residues" evidence="16">
    <location>
        <begin position="467"/>
        <end position="482"/>
    </location>
</feature>
<evidence type="ECO:0000256" key="12">
    <source>
        <dbReference type="ARBA" id="ARBA00023056"/>
    </source>
</evidence>
<dbReference type="SUPFAM" id="SSF51445">
    <property type="entry name" value="(Trans)glycosidases"/>
    <property type="match status" value="1"/>
</dbReference>
<dbReference type="Pfam" id="PF18085">
    <property type="entry name" value="Mak_N_cap"/>
    <property type="match status" value="1"/>
</dbReference>
<dbReference type="InterPro" id="IPR011009">
    <property type="entry name" value="Kinase-like_dom_sf"/>
</dbReference>
<dbReference type="GO" id="GO:0005524">
    <property type="term" value="F:ATP binding"/>
    <property type="evidence" value="ECO:0007669"/>
    <property type="project" value="UniProtKB-KW"/>
</dbReference>
<dbReference type="NCBIfam" id="NF008967">
    <property type="entry name" value="PRK12313.1"/>
    <property type="match status" value="1"/>
</dbReference>
<protein>
    <recommendedName>
        <fullName evidence="15">1,4-alpha-glucan branching enzyme GlgB</fullName>
        <ecNumber evidence="15">2.4.1.18</ecNumber>
    </recommendedName>
    <alternativeName>
        <fullName evidence="15">1,4-alpha-D-glucan:1,4-alpha-D-glucan 6-glucosyl-transferase</fullName>
    </alternativeName>
    <alternativeName>
        <fullName evidence="15">Alpha-(1-&gt;4)-glucan branching enzyme</fullName>
    </alternativeName>
    <alternativeName>
        <fullName evidence="15">Glycogen branching enzyme</fullName>
        <shortName evidence="15">BE</shortName>
    </alternativeName>
</protein>
<dbReference type="GO" id="GO:0005978">
    <property type="term" value="P:glycogen biosynthetic process"/>
    <property type="evidence" value="ECO:0007669"/>
    <property type="project" value="UniProtKB-UniRule"/>
</dbReference>
<dbReference type="Pfam" id="PF00128">
    <property type="entry name" value="Alpha-amylase"/>
    <property type="match status" value="1"/>
</dbReference>
<dbReference type="GO" id="GO:0005829">
    <property type="term" value="C:cytosol"/>
    <property type="evidence" value="ECO:0007669"/>
    <property type="project" value="TreeGrafter"/>
</dbReference>
<evidence type="ECO:0000256" key="13">
    <source>
        <dbReference type="ARBA" id="ARBA00023277"/>
    </source>
</evidence>
<dbReference type="CDD" id="cd11322">
    <property type="entry name" value="AmyAc_Glg_BE"/>
    <property type="match status" value="1"/>
</dbReference>
<evidence type="ECO:0000256" key="15">
    <source>
        <dbReference type="HAMAP-Rule" id="MF_00685"/>
    </source>
</evidence>
<dbReference type="Pfam" id="PF02922">
    <property type="entry name" value="CBM_48"/>
    <property type="match status" value="1"/>
</dbReference>
<dbReference type="CDD" id="cd02855">
    <property type="entry name" value="E_set_GBE_prok_N"/>
    <property type="match status" value="1"/>
</dbReference>
<evidence type="ECO:0000313" key="19">
    <source>
        <dbReference type="Proteomes" id="UP000313849"/>
    </source>
</evidence>
<dbReference type="InterPro" id="IPR013783">
    <property type="entry name" value="Ig-like_fold"/>
</dbReference>
<evidence type="ECO:0000256" key="2">
    <source>
        <dbReference type="ARBA" id="ARBA00004964"/>
    </source>
</evidence>
<comment type="similarity">
    <text evidence="3">Belongs to the aminoglycoside phosphotransferase family.</text>
</comment>
<keyword evidence="7 15" id="KW-0328">Glycosyltransferase</keyword>
<keyword evidence="8 15" id="KW-0808">Transferase</keyword>
<accession>A0A5C5BCW7</accession>
<dbReference type="InterPro" id="IPR040999">
    <property type="entry name" value="Mak_N_cap"/>
</dbReference>
<dbReference type="GO" id="GO:0004553">
    <property type="term" value="F:hydrolase activity, hydrolyzing O-glycosyl compounds"/>
    <property type="evidence" value="ECO:0007669"/>
    <property type="project" value="InterPro"/>
</dbReference>
<keyword evidence="13 15" id="KW-0119">Carbohydrate metabolism</keyword>
<evidence type="ECO:0000256" key="8">
    <source>
        <dbReference type="ARBA" id="ARBA00022679"/>
    </source>
</evidence>
<dbReference type="InterPro" id="IPR054169">
    <property type="entry name" value="GlgB_N"/>
</dbReference>
<evidence type="ECO:0000256" key="6">
    <source>
        <dbReference type="ARBA" id="ARBA00022600"/>
    </source>
</evidence>
<evidence type="ECO:0000256" key="7">
    <source>
        <dbReference type="ARBA" id="ARBA00022676"/>
    </source>
</evidence>
<organism evidence="18 19">
    <name type="scientific">Miniimonas arenae</name>
    <dbReference type="NCBI Taxonomy" id="676201"/>
    <lineage>
        <taxon>Bacteria</taxon>
        <taxon>Bacillati</taxon>
        <taxon>Actinomycetota</taxon>
        <taxon>Actinomycetes</taxon>
        <taxon>Micrococcales</taxon>
        <taxon>Beutenbergiaceae</taxon>
        <taxon>Miniimonas</taxon>
    </lineage>
</organism>
<keyword evidence="11" id="KW-0067">ATP-binding</keyword>
<dbReference type="GO" id="GO:0016301">
    <property type="term" value="F:kinase activity"/>
    <property type="evidence" value="ECO:0007669"/>
    <property type="project" value="UniProtKB-KW"/>
</dbReference>
<comment type="caution">
    <text evidence="18">The sequence shown here is derived from an EMBL/GenBank/DDBJ whole genome shotgun (WGS) entry which is preliminary data.</text>
</comment>
<comment type="catalytic activity">
    <reaction evidence="1 15">
        <text>Transfers a segment of a (1-&gt;4)-alpha-D-glucan chain to a primary hydroxy group in a similar glucan chain.</text>
        <dbReference type="EC" id="2.4.1.18"/>
    </reaction>
</comment>
<dbReference type="PANTHER" id="PTHR43651">
    <property type="entry name" value="1,4-ALPHA-GLUCAN-BRANCHING ENZYME"/>
    <property type="match status" value="1"/>
</dbReference>
<proteinExistence type="inferred from homology"/>
<dbReference type="InterPro" id="IPR013780">
    <property type="entry name" value="Glyco_hydro_b"/>
</dbReference>
<dbReference type="InterPro" id="IPR004193">
    <property type="entry name" value="Glyco_hydro_13_N"/>
</dbReference>
<feature type="domain" description="Glycosyl hydrolase family 13 catalytic" evidence="17">
    <location>
        <begin position="748"/>
        <end position="1089"/>
    </location>
</feature>
<dbReference type="InterPro" id="IPR006048">
    <property type="entry name" value="A-amylase/branching_C"/>
</dbReference>
<dbReference type="FunFam" id="2.60.40.1180:FF:000002">
    <property type="entry name" value="1,4-alpha-glucan branching enzyme GlgB"/>
    <property type="match status" value="1"/>
</dbReference>
<sequence>MHTGATLVPGKLELLAPWLPHQRWYTGKGGAGELPVLSSAGGFRLDDPAGDVGIEVLLVTDSSGAAPVTYQVPLTYRGAPLAGGEQALVGTLEHSVLGRRWVYDACYDPVFAATFLDLFTGNAQAQARTPSDTPEPRVVGSTLGHAAHLHVTGHQVLAGEQSNTSLICSLATADGTAAAPVMVKVFRVLAAGENPDVVLAGALSAAGSPHVPLVFGSVRGVWTTPDGAEVSGHLAFAQEFLPGVEDAWRVASRAALAGEDFADRARELGAATAAVHTALAASLGTAPSTPQDRARLVAEVRARAEVALAEVSDLDRWSGAVAGVLATLETSADWPPLQRIHGDYHLGQVLRTDRGWAVIDFEGEPLRPLAERTKPDLALRDVAGMLRSLDYAGGNAEQQGVDARAWVQAAREAFLAGYREAGGVLPDGPLLPALELDKALYEAVYEARNRPSWLGIPRAALARLLAPREEQNGRVPDDEHTTTDGVPMTTPAPLAPAPVDHAILGPVARGEYPLPHDVLGAHPADGVVTLRTRRPLADKVTFLVAGDDGGTTRVPATHEVDGIWVAAVAGEHVPDYRVEVVYDGYASVVDDPYRFLPTLGEIDRHLIGEGRHERLWEVLGSHLRTFPSVLGDVHGASFAVWAPNAAAVRVVGDVNGWDGPSSAMRSLGSSGVWELFIPGAAIGNRYKYEIRYQDGSWHEKADPMARACEVPPSTASVITDAFYEWQDDDWMRRRAETDPHSGPMSVYEVHLGSWRKGLSYREAAEQLVEYVTWLGFTHVELMPLAEHPFGGSWGYQVTSYFAPTSRFGVPDDLRYLVDRLHQAGIGVIMDWVPAHFPKDAWALARFDGTALYEHPDPRRGEQKDWGTYVFNFGRTEVRNFLVANAAYWLQEFHVDGLRVDAVASMLYLDYSREAGEWEPNVYGGRENLEAISLLQEANAVAYRLAPGAITIAEESTSFPGVTTPTSGGGLGFGLKWNMGWMNDTLRYVAEDPVNRRYHHGELTFSLVYAFSEQFLLPISHDEVVHGKGSLLAKMPGDHRTKLAGVRGLLSYQWSHPGKQLLFMGQEFAQGAEWNEERGLDWWHMDDPGHHGVAELVRRLNTVYREHPALWADDFMPGGFQWLDANDGDHNVLAYLRTDAARGGDDVVVVVQSFSGMTHENYRVALPSGGTWREILNTDAEEYGGYGVGNLGEVEARPEPYHGRAWSTTLRVPALGAVWLTPKG</sequence>
<dbReference type="FunFam" id="2.60.40.10:FF:000169">
    <property type="entry name" value="1,4-alpha-glucan branching enzyme GlgB"/>
    <property type="match status" value="1"/>
</dbReference>
<dbReference type="AlphaFoldDB" id="A0A5C5BCW7"/>
<dbReference type="Pfam" id="PF22019">
    <property type="entry name" value="GlgB_N"/>
    <property type="match status" value="1"/>
</dbReference>
<comment type="catalytic activity">
    <reaction evidence="14">
        <text>D-maltose + ATP = alpha-maltose 1-phosphate + ADP + H(+)</text>
        <dbReference type="Rhea" id="RHEA:31915"/>
        <dbReference type="ChEBI" id="CHEBI:15378"/>
        <dbReference type="ChEBI" id="CHEBI:17306"/>
        <dbReference type="ChEBI" id="CHEBI:30616"/>
        <dbReference type="ChEBI" id="CHEBI:63576"/>
        <dbReference type="ChEBI" id="CHEBI:456216"/>
        <dbReference type="EC" id="2.7.1.175"/>
    </reaction>
</comment>
<feature type="active site" description="Proton donor" evidence="15">
    <location>
        <position position="953"/>
    </location>
</feature>
<feature type="active site" description="Nucleophile" evidence="15">
    <location>
        <position position="900"/>
    </location>
</feature>
<evidence type="ECO:0000256" key="5">
    <source>
        <dbReference type="ARBA" id="ARBA00011245"/>
    </source>
</evidence>
<comment type="subunit">
    <text evidence="5 15">Monomer.</text>
</comment>
<dbReference type="Gene3D" id="3.20.20.80">
    <property type="entry name" value="Glycosidases"/>
    <property type="match status" value="1"/>
</dbReference>
<dbReference type="InterPro" id="IPR006407">
    <property type="entry name" value="GlgB"/>
</dbReference>
<name>A0A5C5BCW7_9MICO</name>
<keyword evidence="19" id="KW-1185">Reference proteome</keyword>
<keyword evidence="12 15" id="KW-0320">Glycogen biosynthesis</keyword>
<comment type="pathway">
    <text evidence="2 15">Glycan biosynthesis; glycogen biosynthesis.</text>
</comment>
<dbReference type="EC" id="2.4.1.18" evidence="15"/>
<reference evidence="18 19" key="1">
    <citation type="submission" date="2019-06" db="EMBL/GenBank/DDBJ databases">
        <title>Draft genome sequence of Miniimonas arenae KCTC 19750T isolated from sea sand.</title>
        <authorList>
            <person name="Park S.-J."/>
        </authorList>
    </citation>
    <scope>NUCLEOTIDE SEQUENCE [LARGE SCALE GENOMIC DNA]</scope>
    <source>
        <strain evidence="18 19">KCTC 19750</strain>
    </source>
</reference>
<comment type="similarity">
    <text evidence="4 15">Belongs to the glycosyl hydrolase 13 family. GlgB subfamily.</text>
</comment>
<dbReference type="HAMAP" id="MF_00685">
    <property type="entry name" value="GlgB"/>
    <property type="match status" value="1"/>
</dbReference>
<evidence type="ECO:0000256" key="9">
    <source>
        <dbReference type="ARBA" id="ARBA00022741"/>
    </source>
</evidence>
<dbReference type="InterPro" id="IPR006047">
    <property type="entry name" value="GH13_cat_dom"/>
</dbReference>
<dbReference type="SUPFAM" id="SSF56112">
    <property type="entry name" value="Protein kinase-like (PK-like)"/>
    <property type="match status" value="1"/>
</dbReference>
<dbReference type="Gene3D" id="2.60.40.10">
    <property type="entry name" value="Immunoglobulins"/>
    <property type="match status" value="2"/>
</dbReference>
<dbReference type="GO" id="GO:0003844">
    <property type="term" value="F:1,4-alpha-glucan branching enzyme activity"/>
    <property type="evidence" value="ECO:0007669"/>
    <property type="project" value="UniProtKB-UniRule"/>
</dbReference>
<dbReference type="Pfam" id="PF02806">
    <property type="entry name" value="Alpha-amylase_C"/>
    <property type="match status" value="1"/>
</dbReference>
<dbReference type="NCBIfam" id="NF003811">
    <property type="entry name" value="PRK05402.1"/>
    <property type="match status" value="1"/>
</dbReference>
<dbReference type="Gene3D" id="2.60.40.1180">
    <property type="entry name" value="Golgi alpha-mannosidase II"/>
    <property type="match status" value="1"/>
</dbReference>